<comment type="caution">
    <text evidence="2">The sequence shown here is derived from an EMBL/GenBank/DDBJ whole genome shotgun (WGS) entry which is preliminary data.</text>
</comment>
<name>A0ABN2ZNQ2_9ACTN</name>
<dbReference type="Pfam" id="PF02441">
    <property type="entry name" value="Flavoprotein"/>
    <property type="match status" value="1"/>
</dbReference>
<dbReference type="Proteomes" id="UP001422759">
    <property type="component" value="Unassembled WGS sequence"/>
</dbReference>
<evidence type="ECO:0000313" key="3">
    <source>
        <dbReference type="Proteomes" id="UP001422759"/>
    </source>
</evidence>
<reference evidence="2 3" key="1">
    <citation type="journal article" date="2019" name="Int. J. Syst. Evol. Microbiol.">
        <title>The Global Catalogue of Microorganisms (GCM) 10K type strain sequencing project: providing services to taxonomists for standard genome sequencing and annotation.</title>
        <authorList>
            <consortium name="The Broad Institute Genomics Platform"/>
            <consortium name="The Broad Institute Genome Sequencing Center for Infectious Disease"/>
            <person name="Wu L."/>
            <person name="Ma J."/>
        </authorList>
    </citation>
    <scope>NUCLEOTIDE SEQUENCE [LARGE SCALE GENOMIC DNA]</scope>
    <source>
        <strain evidence="2 3">JCM 14560</strain>
    </source>
</reference>
<organism evidence="2 3">
    <name type="scientific">Kitasatospora kazusensis</name>
    <dbReference type="NCBI Taxonomy" id="407974"/>
    <lineage>
        <taxon>Bacteria</taxon>
        <taxon>Bacillati</taxon>
        <taxon>Actinomycetota</taxon>
        <taxon>Actinomycetes</taxon>
        <taxon>Kitasatosporales</taxon>
        <taxon>Streptomycetaceae</taxon>
        <taxon>Kitasatospora</taxon>
    </lineage>
</organism>
<accession>A0ABN2ZNQ2</accession>
<keyword evidence="3" id="KW-1185">Reference proteome</keyword>
<dbReference type="EMBL" id="BAAANT010000017">
    <property type="protein sequence ID" value="GAA2145119.1"/>
    <property type="molecule type" value="Genomic_DNA"/>
</dbReference>
<dbReference type="InterPro" id="IPR036551">
    <property type="entry name" value="Flavin_trans-like"/>
</dbReference>
<dbReference type="RefSeq" id="WP_344465634.1">
    <property type="nucleotide sequence ID" value="NZ_BAAANT010000017.1"/>
</dbReference>
<dbReference type="Gene3D" id="3.40.50.1950">
    <property type="entry name" value="Flavin prenyltransferase-like"/>
    <property type="match status" value="1"/>
</dbReference>
<sequence length="181" mass="19149">MRSDRVLYLLGSAAPPVFDVRPVIGQAQAAGWDVCLGLTSTAADWLAGDLAELEELTGHPIRHRHRTPEEADPWPPATVALIAPATFNTINSWALGLTSEWVVAFASEAVGRGLPLVMMPCVNTGLTGHPQFDRSIGTLRGAGVRVLLGEGAFVPDAPKQSDRTTYPWSAALAAVAEAAGW</sequence>
<dbReference type="InterPro" id="IPR003382">
    <property type="entry name" value="Flavoprotein"/>
</dbReference>
<evidence type="ECO:0000259" key="1">
    <source>
        <dbReference type="Pfam" id="PF02441"/>
    </source>
</evidence>
<feature type="domain" description="Flavoprotein" evidence="1">
    <location>
        <begin position="16"/>
        <end position="124"/>
    </location>
</feature>
<protein>
    <submittedName>
        <fullName evidence="2">Flavoprotein</fullName>
    </submittedName>
</protein>
<proteinExistence type="predicted"/>
<evidence type="ECO:0000313" key="2">
    <source>
        <dbReference type="EMBL" id="GAA2145119.1"/>
    </source>
</evidence>
<dbReference type="SUPFAM" id="SSF52507">
    <property type="entry name" value="Homo-oligomeric flavin-containing Cys decarboxylases, HFCD"/>
    <property type="match status" value="1"/>
</dbReference>
<gene>
    <name evidence="2" type="ORF">GCM10009760_33420</name>
</gene>